<dbReference type="RefSeq" id="XP_018292954.1">
    <property type="nucleotide sequence ID" value="XM_018438393.1"/>
</dbReference>
<proteinExistence type="predicted"/>
<organism evidence="1 2">
    <name type="scientific">Phycomyces blakesleeanus (strain ATCC 8743b / DSM 1359 / FGSC 10004 / NBRC 33097 / NRRL 1555)</name>
    <dbReference type="NCBI Taxonomy" id="763407"/>
    <lineage>
        <taxon>Eukaryota</taxon>
        <taxon>Fungi</taxon>
        <taxon>Fungi incertae sedis</taxon>
        <taxon>Mucoromycota</taxon>
        <taxon>Mucoromycotina</taxon>
        <taxon>Mucoromycetes</taxon>
        <taxon>Mucorales</taxon>
        <taxon>Phycomycetaceae</taxon>
        <taxon>Phycomyces</taxon>
    </lineage>
</organism>
<dbReference type="Proteomes" id="UP000077315">
    <property type="component" value="Unassembled WGS sequence"/>
</dbReference>
<accession>A0A167N403</accession>
<keyword evidence="2" id="KW-1185">Reference proteome</keyword>
<sequence>MPSVDELKEAFAFAGKDIKAREKAVEHYALRDSEDWYYYSGLIILQRLADEVNSKDNKDPRDPTAEERELMNCFHKHLTGYEAKLKLRTSNAKYDNRYKALQSRYYVLVYLLDKKESTQFLQDALNLDKIPAIHDEDQDNQSTDAQIQKILPSTFSQKIINSEELVWKSISQIAKDGDSLDVEYLALPVLSRLIKKPLSSSQESVIFAKLLSFPQASQPLGGQGIDFTEFICKYLSGKDEKYFKDNLPGISLDNLTIDQMDIIRKSVPLVVLCESFLTTYIKKLVPLEYLNEGYTKATDNFWDDENRILEGYLSRLWTFVEDLPVLYQPLKALIGFHKLRLQISRENFSEAYLLKYLALTQGRILENVMSPVPGRPVDLKQRLSKATTIKIPYLTNYATDSREEKTTVYVYLTGVLTENPDMSLDPILKYLDLNDTLKKLYTTVQLTHPLRQGVSLESSNSLTTYELDKLINEVKLEFAPSTINIGRILLADTPIKLSLQLKQVGHLTVRVYPIDLYNYWRMHSNKRVLSMSKEESARLDGLCPLWEDTIDFTKKTALCTWKESFVFGKDHLASDCVQGRGAWIIDFVGENIQCRAIVQRGHLRHLVQDTSAGHLIQIIDENNIPLKQDGRIWYADSYYESDANGNILIPYRAGETKNTEILLLSKDGFCEPVAFTHKTETYDLTAKFYVNLESVLTNRQAKMVGIPRLTIHEQPASLDLLEKMTLTVTATSLNGVKSSTTSQYAPLTNNSFDYEFTVPDLLNTLELKLTAKVKSTSTQSDGQEVEVSKVLEMRAEDNPLPKPYLRINKNNEYYICSLGKNGEIYKNKEYTIKLEHSMIRAPIVTNMQTDEHGIIHLGPLENIHSISVGSPELLEINWDILKKSNAVLPTTFNGTANTPLMFPFAEEANRMCSIYQTDGSSQVLHDFTNRLSYENGYLKIAGLPEGRFTLYLYSQGTKYTVTIWIFNSQVSTALAACGSHWSNWILSYSFYATNSRWFAHSPLVISDTTVTDQSIVVSLNGWSKGKTYALVTTTAFIETRKSLTKSLLTLPTTSPKKYASVLDTRAVFITGCKLSDEYQYILKRARAEKWVGSSLVKPSLLLYPEALASATSDYCVVNEREHMFAGGGYRYTDTTDSIITSGVSRGKNRRPTDYGFLDHRYSILRLEPDEDGKLIIDRAHLGDGNILQLAVLSGEQIVTKEMVLDSTTTELRLKNRSQTIEDSKSEQAYVRIKSVSTLYPENLDSAIQDDPAAHASLQLDGGEQEFEVVDSFEKLFNLFKVLSNAEINTSLEKFKFLLTWPSLSLKKKLDHYNTNVCHELNLWLKHKDVSFFEHNVKPFIKSKVTTSFMDLYLVDEDLNEYADSLYLYNNLNMIEKAFLAKRVPGHFDSILRSFEDASTAPNEASEDIGFDTVMSSNALNQQPAQGEIQKSSMNYFLRSAIPQSAMFASAPMMGAALGKGGARRDRKILPQDESDDDMGFADDFYDNPSNTVVEEYAVVRETVVEENDDDQIQDDKKKLDEDALRARSAKQQIKVPYSFVKPTKEWEEKGYYNGLPSFGQSNNSFWVDYIKSTRAVFLSKNFLVAINNFTEIMAALSVMDLPYAVDAQWKCKSDSNSGALSIISAKPCLVFHRTLKATNSIAPTNPIVLLGQGIFNKSAQHSSREDITMINPTDLTAATEYSWHLVVSNISSKSFTCEATLQIPSGAVPIEGTPYCQSKFIALRPYSTWESVIGSFYFPHAGNFTQLPITITDSSKLLNKSQPISLSVSEPGLFINQKLGTSNIPWSVVASKMKNEDVLDYLSQYKKLDELNFGLITWRMSNKAFARKVFDVLGGQRRYHTGILWQYGLTHGFLDIIRQLIQIYADGGIIPHIGKAFVSPLLCTSILTKDTINVLDYYPIISARAHSLGTKVEILNTRFSSQYNDFLGYLCDKSAPSTSDLLVLGVYLLLQDRIGESHRVYNRILQELSGKIKIPGATTPESNVQLDYLGAYLQTRLLESQVSQNPESVDLNGVRKIAQKYRTCGNLRWRALFASLEDFVDEVDGMTSSEDRTGSNITSERRQERALHTEPVLDMEVNEKDGLVVHYANMTDLQVNYYKTNVEVVFSGSPFMANEAKQSGCQQGSGHSLEYGWVKPNYTENYTLESNDDCVMKEVQGDEDFDMIGVNRIKMKTKIIPLPQHLISTNVMVEVTGSGLRRSQTFFAHQLTVHIVEPFGVVRVAQKQTKRPLAGVYVKVYCRSNGKKEAKFWKDGYTGLNGVFDYVSVTEGNELVGTDRASSGQESLSDLIKKINRFSILISSEKDGSVVKEAYPPS</sequence>
<dbReference type="OrthoDB" id="17798at2759"/>
<evidence type="ECO:0000313" key="2">
    <source>
        <dbReference type="Proteomes" id="UP000077315"/>
    </source>
</evidence>
<evidence type="ECO:0000313" key="1">
    <source>
        <dbReference type="EMBL" id="OAD74914.1"/>
    </source>
</evidence>
<gene>
    <name evidence="1" type="ORF">PHYBLDRAFT_180973</name>
</gene>
<dbReference type="GeneID" id="28999299"/>
<dbReference type="VEuPathDB" id="FungiDB:PHYBLDRAFT_180973"/>
<name>A0A167N403_PHYB8</name>
<dbReference type="InParanoid" id="A0A167N403"/>
<protein>
    <submittedName>
        <fullName evidence="1">Uncharacterized protein</fullName>
    </submittedName>
</protein>
<dbReference type="EMBL" id="KV440978">
    <property type="protein sequence ID" value="OAD74914.1"/>
    <property type="molecule type" value="Genomic_DNA"/>
</dbReference>
<reference evidence="2" key="1">
    <citation type="submission" date="2015-06" db="EMBL/GenBank/DDBJ databases">
        <title>Expansion of signal transduction pathways in fungi by whole-genome duplication.</title>
        <authorList>
            <consortium name="DOE Joint Genome Institute"/>
            <person name="Corrochano L.M."/>
            <person name="Kuo A."/>
            <person name="Marcet-Houben M."/>
            <person name="Polaino S."/>
            <person name="Salamov A."/>
            <person name="Villalobos J.M."/>
            <person name="Alvarez M.I."/>
            <person name="Avalos J."/>
            <person name="Benito E.P."/>
            <person name="Benoit I."/>
            <person name="Burger G."/>
            <person name="Camino L.P."/>
            <person name="Canovas D."/>
            <person name="Cerda-Olmedo E."/>
            <person name="Cheng J.-F."/>
            <person name="Dominguez A."/>
            <person name="Elias M."/>
            <person name="Eslava A.P."/>
            <person name="Glaser F."/>
            <person name="Grimwood J."/>
            <person name="Gutierrez G."/>
            <person name="Heitman J."/>
            <person name="Henrissat B."/>
            <person name="Iturriaga E.A."/>
            <person name="Lang B.F."/>
            <person name="Lavin J.L."/>
            <person name="Lee S."/>
            <person name="Li W."/>
            <person name="Lindquist E."/>
            <person name="Lopez-Garcia S."/>
            <person name="Luque E.M."/>
            <person name="Marcos A.T."/>
            <person name="Martin J."/>
            <person name="McCluskey K."/>
            <person name="Medina H.R."/>
            <person name="Miralles-Duran A."/>
            <person name="Miyazaki A."/>
            <person name="Munoz-Torres E."/>
            <person name="Oguiza J.A."/>
            <person name="Ohm R."/>
            <person name="Olmedo M."/>
            <person name="Orejas M."/>
            <person name="Ortiz-Castellanos L."/>
            <person name="Pisabarro A.G."/>
            <person name="Rodriguez-Romero J."/>
            <person name="Ruiz-Herrera J."/>
            <person name="Ruiz-Vazquez R."/>
            <person name="Sanz C."/>
            <person name="Schackwitz W."/>
            <person name="Schmutz J."/>
            <person name="Shahriari M."/>
            <person name="Shelest E."/>
            <person name="Silva-Franco F."/>
            <person name="Soanes D."/>
            <person name="Syed K."/>
            <person name="Tagua V.G."/>
            <person name="Talbot N.J."/>
            <person name="Thon M."/>
            <person name="De vries R.P."/>
            <person name="Wiebenga A."/>
            <person name="Yadav J.S."/>
            <person name="Braun E.L."/>
            <person name="Baker S."/>
            <person name="Garre V."/>
            <person name="Horwitz B."/>
            <person name="Torres-Martinez S."/>
            <person name="Idnurm A."/>
            <person name="Herrera-Estrella A."/>
            <person name="Gabaldon T."/>
            <person name="Grigoriev I.V."/>
        </authorList>
    </citation>
    <scope>NUCLEOTIDE SEQUENCE [LARGE SCALE GENOMIC DNA]</scope>
    <source>
        <strain evidence="2">NRRL 1555(-)</strain>
    </source>
</reference>
<dbReference type="STRING" id="763407.A0A167N403"/>